<dbReference type="RefSeq" id="WP_291793610.1">
    <property type="nucleotide sequence ID" value="NZ_BAAAPZ010000005.1"/>
</dbReference>
<evidence type="ECO:0000313" key="2">
    <source>
        <dbReference type="EMBL" id="GAA2095969.1"/>
    </source>
</evidence>
<accession>A0ABN2WQU9</accession>
<feature type="domain" description="Amphi-Trp" evidence="1">
    <location>
        <begin position="8"/>
        <end position="77"/>
    </location>
</feature>
<evidence type="ECO:0000313" key="3">
    <source>
        <dbReference type="Proteomes" id="UP001500984"/>
    </source>
</evidence>
<protein>
    <recommendedName>
        <fullName evidence="1">Amphi-Trp domain-containing protein</fullName>
    </recommendedName>
</protein>
<comment type="caution">
    <text evidence="2">The sequence shown here is derived from an EMBL/GenBank/DDBJ whole genome shotgun (WGS) entry which is preliminary data.</text>
</comment>
<dbReference type="InterPro" id="IPR027598">
    <property type="entry name" value="Amphi-Trp_dom"/>
</dbReference>
<dbReference type="Proteomes" id="UP001500984">
    <property type="component" value="Unassembled WGS sequence"/>
</dbReference>
<dbReference type="NCBIfam" id="TIGR04354">
    <property type="entry name" value="amphi-Trp"/>
    <property type="match status" value="1"/>
</dbReference>
<dbReference type="EMBL" id="BAAAPZ010000005">
    <property type="protein sequence ID" value="GAA2095969.1"/>
    <property type="molecule type" value="Genomic_DNA"/>
</dbReference>
<keyword evidence="3" id="KW-1185">Reference proteome</keyword>
<name>A0ABN2WQU9_9MICO</name>
<evidence type="ECO:0000259" key="1">
    <source>
        <dbReference type="Pfam" id="PF20068"/>
    </source>
</evidence>
<proteinExistence type="predicted"/>
<dbReference type="Pfam" id="PF20068">
    <property type="entry name" value="Amphi-Trp"/>
    <property type="match status" value="1"/>
</dbReference>
<sequence>MSDDLYEHETETDLSREEAAAKLRALADSLEKQNSVTVHQGEKDVTVSVPARVSYEYEVEIEEAGSAEIEVSLSWKRG</sequence>
<reference evidence="2 3" key="1">
    <citation type="journal article" date="2019" name="Int. J. Syst. Evol. Microbiol.">
        <title>The Global Catalogue of Microorganisms (GCM) 10K type strain sequencing project: providing services to taxonomists for standard genome sequencing and annotation.</title>
        <authorList>
            <consortium name="The Broad Institute Genomics Platform"/>
            <consortium name="The Broad Institute Genome Sequencing Center for Infectious Disease"/>
            <person name="Wu L."/>
            <person name="Ma J."/>
        </authorList>
    </citation>
    <scope>NUCLEOTIDE SEQUENCE [LARGE SCALE GENOMIC DNA]</scope>
    <source>
        <strain evidence="2 3">JCM 15900</strain>
    </source>
</reference>
<gene>
    <name evidence="2" type="ORF">GCM10009823_15880</name>
</gene>
<organism evidence="2 3">
    <name type="scientific">Brevibacterium salitolerans</name>
    <dbReference type="NCBI Taxonomy" id="1403566"/>
    <lineage>
        <taxon>Bacteria</taxon>
        <taxon>Bacillati</taxon>
        <taxon>Actinomycetota</taxon>
        <taxon>Actinomycetes</taxon>
        <taxon>Micrococcales</taxon>
        <taxon>Brevibacteriaceae</taxon>
        <taxon>Brevibacterium</taxon>
    </lineage>
</organism>